<dbReference type="AlphaFoldDB" id="A0A7U9DY88"/>
<evidence type="ECO:0000256" key="2">
    <source>
        <dbReference type="ARBA" id="ARBA00008610"/>
    </source>
</evidence>
<evidence type="ECO:0000259" key="7">
    <source>
        <dbReference type="Pfam" id="PF02608"/>
    </source>
</evidence>
<gene>
    <name evidence="8" type="ORF">SLI_5158</name>
</gene>
<proteinExistence type="inferred from homology"/>
<feature type="domain" description="ABC transporter substrate-binding protein PnrA-like" evidence="7">
    <location>
        <begin position="81"/>
        <end position="381"/>
    </location>
</feature>
<evidence type="ECO:0000256" key="4">
    <source>
        <dbReference type="ARBA" id="ARBA00022729"/>
    </source>
</evidence>
<dbReference type="Gene3D" id="3.40.50.2300">
    <property type="match status" value="2"/>
</dbReference>
<accession>A0A7U9DY88</accession>
<keyword evidence="6 8" id="KW-0449">Lipoprotein</keyword>
<evidence type="ECO:0000256" key="3">
    <source>
        <dbReference type="ARBA" id="ARBA00022475"/>
    </source>
</evidence>
<protein>
    <submittedName>
        <fullName evidence="8">Lipoprotein</fullName>
    </submittedName>
</protein>
<keyword evidence="4" id="KW-0732">Signal</keyword>
<evidence type="ECO:0000256" key="5">
    <source>
        <dbReference type="ARBA" id="ARBA00023136"/>
    </source>
</evidence>
<dbReference type="PANTHER" id="PTHR34296">
    <property type="entry name" value="TRANSCRIPTIONAL ACTIVATOR PROTEIN MED"/>
    <property type="match status" value="1"/>
</dbReference>
<dbReference type="CDD" id="cd06354">
    <property type="entry name" value="PBP1_PrnA-like"/>
    <property type="match status" value="1"/>
</dbReference>
<evidence type="ECO:0000256" key="6">
    <source>
        <dbReference type="ARBA" id="ARBA00023288"/>
    </source>
</evidence>
<organism evidence="8 9">
    <name type="scientific">Streptomyces lividans 1326</name>
    <dbReference type="NCBI Taxonomy" id="1200984"/>
    <lineage>
        <taxon>Bacteria</taxon>
        <taxon>Bacillati</taxon>
        <taxon>Actinomycetota</taxon>
        <taxon>Actinomycetes</taxon>
        <taxon>Kitasatosporales</taxon>
        <taxon>Streptomycetaceae</taxon>
        <taxon>Streptomyces</taxon>
    </lineage>
</organism>
<dbReference type="EMBL" id="CM001889">
    <property type="protein sequence ID" value="EOY49866.1"/>
    <property type="molecule type" value="Genomic_DNA"/>
</dbReference>
<keyword evidence="5" id="KW-0472">Membrane</keyword>
<dbReference type="GO" id="GO:0005886">
    <property type="term" value="C:plasma membrane"/>
    <property type="evidence" value="ECO:0007669"/>
    <property type="project" value="UniProtKB-SubCell"/>
</dbReference>
<dbReference type="InterPro" id="IPR028082">
    <property type="entry name" value="Peripla_BP_I"/>
</dbReference>
<evidence type="ECO:0000313" key="9">
    <source>
        <dbReference type="Proteomes" id="UP000014062"/>
    </source>
</evidence>
<dbReference type="InterPro" id="IPR050957">
    <property type="entry name" value="BMP_lipoprotein"/>
</dbReference>
<comment type="similarity">
    <text evidence="2">Belongs to the BMP lipoprotein family.</text>
</comment>
<dbReference type="Pfam" id="PF02608">
    <property type="entry name" value="Bmp"/>
    <property type="match status" value="1"/>
</dbReference>
<sequence length="382" mass="39604">MDNGAAQPRSQEFLRALLCAEPSARCGALENGELQMRRTSRLIRVAVGVASLALAATACGGTSGESGDDGGDDKGLAIAYDVGGKGDQSFNDAAYAGLERAKKEFGYTTADIEPTDGETDADKEQRLTSLAKQGYDPVIGVGFAYGPAMKAVAAKYPDTTFGIVDSVVEGKNVASLVFAENEASYLAGVVAAKATKSKTVGFVGGVDVPLIHKFQAGYEQGVKDTDPKVKVVSQYLTQTAEEGGFSSPDKGKTAAEGQIEKKADVVYAAAGLSGQGVIEAAAANKVWAIGVDSDQYKQEALAKYKDSILTSATKDVAKAVYSLAKSVEDGKPETGIVRGDLKSGEVGLSDSNPKFADDAELQAAIKSAKEKIISGEIKVKSS</sequence>
<comment type="subcellular location">
    <subcellularLocation>
        <location evidence="1">Cell membrane</location>
        <topology evidence="1">Lipid-anchor</topology>
    </subcellularLocation>
</comment>
<reference evidence="9" key="1">
    <citation type="journal article" date="2013" name="Genome Biol. Evol.">
        <title>The genome sequence of Streptomyces lividans 66 reveals a novel tRNA-dependent peptide biosynthetic system within a metal-related genomic island.</title>
        <authorList>
            <person name="Cruz-Morales P."/>
            <person name="Vijgenboom E."/>
            <person name="Iruegas-Bocardo F."/>
            <person name="Girard G."/>
            <person name="Yanez-Guerra L.A."/>
            <person name="Ramos-Aboites H.E."/>
            <person name="Pernodet J.L."/>
            <person name="Anne J."/>
            <person name="van Wezel G.P."/>
            <person name="Barona-Gomez F."/>
        </authorList>
    </citation>
    <scope>NUCLEOTIDE SEQUENCE [LARGE SCALE GENOMIC DNA]</scope>
    <source>
        <strain evidence="9">1326</strain>
    </source>
</reference>
<dbReference type="SUPFAM" id="SSF53822">
    <property type="entry name" value="Periplasmic binding protein-like I"/>
    <property type="match status" value="1"/>
</dbReference>
<name>A0A7U9DY88_STRLI</name>
<dbReference type="Proteomes" id="UP000014062">
    <property type="component" value="Chromosome"/>
</dbReference>
<dbReference type="PANTHER" id="PTHR34296:SF2">
    <property type="entry name" value="ABC TRANSPORTER GUANOSINE-BINDING PROTEIN NUPN"/>
    <property type="match status" value="1"/>
</dbReference>
<dbReference type="InterPro" id="IPR003760">
    <property type="entry name" value="PnrA-like"/>
</dbReference>
<evidence type="ECO:0000256" key="1">
    <source>
        <dbReference type="ARBA" id="ARBA00004193"/>
    </source>
</evidence>
<evidence type="ECO:0000313" key="8">
    <source>
        <dbReference type="EMBL" id="EOY49866.1"/>
    </source>
</evidence>
<keyword evidence="3" id="KW-1003">Cell membrane</keyword>